<feature type="domain" description="Radical SAM core" evidence="2">
    <location>
        <begin position="134"/>
        <end position="363"/>
    </location>
</feature>
<dbReference type="SFLD" id="SFLDG01082">
    <property type="entry name" value="B12-binding_domain_containing"/>
    <property type="match status" value="1"/>
</dbReference>
<dbReference type="Gene3D" id="3.40.50.12160">
    <property type="entry name" value="Methylthiotransferase, N-terminal domain"/>
    <property type="match status" value="1"/>
</dbReference>
<dbReference type="InterPro" id="IPR013848">
    <property type="entry name" value="Methylthiotransferase_N"/>
</dbReference>
<keyword evidence="4" id="KW-1185">Reference proteome</keyword>
<dbReference type="InterPro" id="IPR005840">
    <property type="entry name" value="Ribosomal_uS12_MeSTrfase_RimO"/>
</dbReference>
<gene>
    <name evidence="3" type="ORF">GCM10009092_33770</name>
</gene>
<dbReference type="PROSITE" id="PS51449">
    <property type="entry name" value="MTTASE_N"/>
    <property type="match status" value="1"/>
</dbReference>
<dbReference type="InterPro" id="IPR023404">
    <property type="entry name" value="rSAM_horseshoe"/>
</dbReference>
<dbReference type="RefSeq" id="WP_343846483.1">
    <property type="nucleotide sequence ID" value="NZ_BAAAEI010000021.1"/>
</dbReference>
<dbReference type="EMBL" id="BAAAEI010000021">
    <property type="protein sequence ID" value="GAA0366668.1"/>
    <property type="molecule type" value="Genomic_DNA"/>
</dbReference>
<dbReference type="SMART" id="SM00729">
    <property type="entry name" value="Elp3"/>
    <property type="match status" value="1"/>
</dbReference>
<dbReference type="Pfam" id="PF04055">
    <property type="entry name" value="Radical_SAM"/>
    <property type="match status" value="1"/>
</dbReference>
<evidence type="ECO:0008006" key="5">
    <source>
        <dbReference type="Google" id="ProtNLM"/>
    </source>
</evidence>
<comment type="caution">
    <text evidence="3">The sequence shown here is derived from an EMBL/GenBank/DDBJ whole genome shotgun (WGS) entry which is preliminary data.</text>
</comment>
<dbReference type="PANTHER" id="PTHR43837">
    <property type="entry name" value="RIBOSOMAL PROTEIN S12 METHYLTHIOTRANSFERASE RIMO"/>
    <property type="match status" value="1"/>
</dbReference>
<dbReference type="CDD" id="cd01335">
    <property type="entry name" value="Radical_SAM"/>
    <property type="match status" value="1"/>
</dbReference>
<evidence type="ECO:0000259" key="2">
    <source>
        <dbReference type="PROSITE" id="PS51918"/>
    </source>
</evidence>
<dbReference type="InterPro" id="IPR006638">
    <property type="entry name" value="Elp3/MiaA/NifB-like_rSAM"/>
</dbReference>
<dbReference type="PROSITE" id="PS51918">
    <property type="entry name" value="RADICAL_SAM"/>
    <property type="match status" value="1"/>
</dbReference>
<organism evidence="3 4">
    <name type="scientific">Bowmanella denitrificans</name>
    <dbReference type="NCBI Taxonomy" id="366582"/>
    <lineage>
        <taxon>Bacteria</taxon>
        <taxon>Pseudomonadati</taxon>
        <taxon>Pseudomonadota</taxon>
        <taxon>Gammaproteobacteria</taxon>
        <taxon>Alteromonadales</taxon>
        <taxon>Alteromonadaceae</taxon>
        <taxon>Bowmanella</taxon>
    </lineage>
</organism>
<dbReference type="InterPro" id="IPR058240">
    <property type="entry name" value="rSAM_sf"/>
</dbReference>
<dbReference type="InterPro" id="IPR038135">
    <property type="entry name" value="Methylthiotransferase_N_sf"/>
</dbReference>
<dbReference type="Gene3D" id="3.80.30.20">
    <property type="entry name" value="tm_1862 like domain"/>
    <property type="match status" value="1"/>
</dbReference>
<dbReference type="SUPFAM" id="SSF102114">
    <property type="entry name" value="Radical SAM enzymes"/>
    <property type="match status" value="1"/>
</dbReference>
<accession>A0ABN0XL92</accession>
<proteinExistence type="predicted"/>
<dbReference type="Pfam" id="PF00919">
    <property type="entry name" value="UPF0004"/>
    <property type="match status" value="1"/>
</dbReference>
<evidence type="ECO:0000313" key="4">
    <source>
        <dbReference type="Proteomes" id="UP001501757"/>
    </source>
</evidence>
<dbReference type="InterPro" id="IPR007197">
    <property type="entry name" value="rSAM"/>
</dbReference>
<evidence type="ECO:0000313" key="3">
    <source>
        <dbReference type="EMBL" id="GAA0366668.1"/>
    </source>
</evidence>
<protein>
    <recommendedName>
        <fullName evidence="5">Radical SAM core domain-containing protein</fullName>
    </recommendedName>
</protein>
<dbReference type="PANTHER" id="PTHR43837:SF1">
    <property type="entry name" value="RIBOSOMAL PROTEIN US12 METHYLTHIOTRANSFERASE RIMO"/>
    <property type="match status" value="1"/>
</dbReference>
<dbReference type="SFLD" id="SFLDS00029">
    <property type="entry name" value="Radical_SAM"/>
    <property type="match status" value="1"/>
</dbReference>
<sequence>MPSVYFSEDDMCTTQKLQVARVQKWFLVNGWDVVKDPADADMPICLTCNGWKLLTENSFNRINRLQKAGVAEKLVVLGCINDAHPEKVAKVHSGKTISNAKLDEQIDSLIPDAKIKYADVPHCSEFRTKEDYRVYDISKQFVNIANGCSFNCSFCHHKPGLGERRSRTNEDVLAQIKRLVKLNVRKVVLTGMETSFYGMEHGTNFAELLDAVLKVDDSFEVHIAQFQPQGIHKMFDTLLPLVQSKRITDFQLPIQTTSSRLLKMMKRTDRTSDVASFIEKMREKNNRAILRTDLIVGWPTETMQELDDSLAFAVKYFDEIAVYAIELDPDLPAWKYHEQEYSAEERNRRVRYARDYIEKHGKMAHCGQQDDATMQEVEAKRQQMRMARGVA</sequence>
<reference evidence="3 4" key="1">
    <citation type="journal article" date="2019" name="Int. J. Syst. Evol. Microbiol.">
        <title>The Global Catalogue of Microorganisms (GCM) 10K type strain sequencing project: providing services to taxonomists for standard genome sequencing and annotation.</title>
        <authorList>
            <consortium name="The Broad Institute Genomics Platform"/>
            <consortium name="The Broad Institute Genome Sequencing Center for Infectious Disease"/>
            <person name="Wu L."/>
            <person name="Ma J."/>
        </authorList>
    </citation>
    <scope>NUCLEOTIDE SEQUENCE [LARGE SCALE GENOMIC DNA]</scope>
    <source>
        <strain evidence="3 4">JCM 13378</strain>
    </source>
</reference>
<evidence type="ECO:0000259" key="1">
    <source>
        <dbReference type="PROSITE" id="PS51449"/>
    </source>
</evidence>
<feature type="domain" description="MTTase N-terminal" evidence="1">
    <location>
        <begin position="3"/>
        <end position="119"/>
    </location>
</feature>
<name>A0ABN0XL92_9ALTE</name>
<dbReference type="Proteomes" id="UP001501757">
    <property type="component" value="Unassembled WGS sequence"/>
</dbReference>